<dbReference type="PANTHER" id="PTHR11728">
    <property type="entry name" value="GLYCEROL-3-PHOSPHATE DEHYDROGENASE"/>
    <property type="match status" value="1"/>
</dbReference>
<feature type="binding site" evidence="16">
    <location>
        <position position="105"/>
    </location>
    <ligand>
        <name>substrate</name>
    </ligand>
</feature>
<feature type="binding site" evidence="14">
    <location>
        <position position="253"/>
    </location>
    <ligand>
        <name>sn-glycerol 3-phosphate</name>
        <dbReference type="ChEBI" id="CHEBI:57597"/>
    </ligand>
</feature>
<keyword evidence="8 14" id="KW-0594">Phospholipid biosynthesis</keyword>
<dbReference type="EMBL" id="JAAQPH010000018">
    <property type="protein sequence ID" value="NIA71044.1"/>
    <property type="molecule type" value="Genomic_DNA"/>
</dbReference>
<feature type="active site" description="Proton acceptor" evidence="14 15">
    <location>
        <position position="188"/>
    </location>
</feature>
<dbReference type="GO" id="GO:0046168">
    <property type="term" value="P:glycerol-3-phosphate catabolic process"/>
    <property type="evidence" value="ECO:0007669"/>
    <property type="project" value="InterPro"/>
</dbReference>
<feature type="binding site" evidence="14">
    <location>
        <position position="105"/>
    </location>
    <ligand>
        <name>sn-glycerol 3-phosphate</name>
        <dbReference type="ChEBI" id="CHEBI:57597"/>
    </ligand>
</feature>
<feature type="domain" description="Glycerol-3-phosphate dehydrogenase NAD-dependent C-terminal" evidence="20">
    <location>
        <begin position="177"/>
        <end position="316"/>
    </location>
</feature>
<feature type="binding site" evidence="14">
    <location>
        <position position="252"/>
    </location>
    <ligand>
        <name>sn-glycerol 3-phosphate</name>
        <dbReference type="ChEBI" id="CHEBI:57597"/>
    </ligand>
</feature>
<keyword evidence="5 14" id="KW-0560">Oxidoreductase</keyword>
<evidence type="ECO:0000256" key="1">
    <source>
        <dbReference type="ARBA" id="ARBA00011009"/>
    </source>
</evidence>
<feature type="domain" description="Glycerol-3-phosphate dehydrogenase NAD-dependent N-terminal" evidence="19">
    <location>
        <begin position="4"/>
        <end position="157"/>
    </location>
</feature>
<dbReference type="PRINTS" id="PR00077">
    <property type="entry name" value="GPDHDRGNASE"/>
</dbReference>
<protein>
    <recommendedName>
        <fullName evidence="12 14">Glycerol-3-phosphate dehydrogenase [NAD(P)+]</fullName>
        <ecNumber evidence="11 14">1.1.1.94</ecNumber>
    </recommendedName>
    <alternativeName>
        <fullName evidence="14">NAD(P)(+)-dependent glycerol-3-phosphate dehydrogenase</fullName>
    </alternativeName>
    <alternativeName>
        <fullName evidence="13 14">NAD(P)H-dependent dihydroxyacetone-phosphate reductase</fullName>
    </alternativeName>
</protein>
<keyword evidence="9 14" id="KW-1208">Phospholipid metabolism</keyword>
<comment type="caution">
    <text evidence="14">Lacks conserved residue(s) required for the propagation of feature annotation.</text>
</comment>
<dbReference type="GO" id="GO:0006650">
    <property type="term" value="P:glycerophospholipid metabolic process"/>
    <property type="evidence" value="ECO:0007669"/>
    <property type="project" value="UniProtKB-UniRule"/>
</dbReference>
<dbReference type="GO" id="GO:0005829">
    <property type="term" value="C:cytosol"/>
    <property type="evidence" value="ECO:0007669"/>
    <property type="project" value="TreeGrafter"/>
</dbReference>
<evidence type="ECO:0000256" key="18">
    <source>
        <dbReference type="RuleBase" id="RU000437"/>
    </source>
</evidence>
<keyword evidence="2 14" id="KW-0444">Lipid biosynthesis</keyword>
<evidence type="ECO:0000256" key="4">
    <source>
        <dbReference type="ARBA" id="ARBA00022857"/>
    </source>
</evidence>
<dbReference type="PIRSF" id="PIRSF000114">
    <property type="entry name" value="Glycerol-3-P_dh"/>
    <property type="match status" value="1"/>
</dbReference>
<feature type="binding site" evidence="14">
    <location>
        <position position="241"/>
    </location>
    <ligand>
        <name>sn-glycerol 3-phosphate</name>
        <dbReference type="ChEBI" id="CHEBI:57597"/>
    </ligand>
</feature>
<dbReference type="SUPFAM" id="SSF48179">
    <property type="entry name" value="6-phosphogluconate dehydrogenase C-terminal domain-like"/>
    <property type="match status" value="1"/>
</dbReference>
<comment type="subcellular location">
    <subcellularLocation>
        <location evidence="14">Cytoplasm</location>
    </subcellularLocation>
</comment>
<dbReference type="Gene3D" id="3.40.50.720">
    <property type="entry name" value="NAD(P)-binding Rossmann-like Domain"/>
    <property type="match status" value="1"/>
</dbReference>
<gene>
    <name evidence="14" type="primary">gpsA</name>
    <name evidence="21" type="ORF">HBA54_20805</name>
</gene>
<comment type="catalytic activity">
    <reaction evidence="14">
        <text>sn-glycerol 3-phosphate + NAD(+) = dihydroxyacetone phosphate + NADH + H(+)</text>
        <dbReference type="Rhea" id="RHEA:11092"/>
        <dbReference type="ChEBI" id="CHEBI:15378"/>
        <dbReference type="ChEBI" id="CHEBI:57540"/>
        <dbReference type="ChEBI" id="CHEBI:57597"/>
        <dbReference type="ChEBI" id="CHEBI:57642"/>
        <dbReference type="ChEBI" id="CHEBI:57945"/>
        <dbReference type="EC" id="1.1.1.94"/>
    </reaction>
</comment>
<dbReference type="GO" id="GO:0047952">
    <property type="term" value="F:glycerol-3-phosphate dehydrogenase [NAD(P)+] activity"/>
    <property type="evidence" value="ECO:0007669"/>
    <property type="project" value="UniProtKB-UniRule"/>
</dbReference>
<dbReference type="FunFam" id="3.40.50.720:FF:000019">
    <property type="entry name" value="Glycerol-3-phosphate dehydrogenase [NAD(P)+]"/>
    <property type="match status" value="1"/>
</dbReference>
<organism evidence="21 22">
    <name type="scientific">Pelagibius litoralis</name>
    <dbReference type="NCBI Taxonomy" id="374515"/>
    <lineage>
        <taxon>Bacteria</taxon>
        <taxon>Pseudomonadati</taxon>
        <taxon>Pseudomonadota</taxon>
        <taxon>Alphaproteobacteria</taxon>
        <taxon>Rhodospirillales</taxon>
        <taxon>Rhodovibrionaceae</taxon>
        <taxon>Pelagibius</taxon>
    </lineage>
</organism>
<evidence type="ECO:0000256" key="8">
    <source>
        <dbReference type="ARBA" id="ARBA00023209"/>
    </source>
</evidence>
<dbReference type="PROSITE" id="PS00957">
    <property type="entry name" value="NAD_G3PDH"/>
    <property type="match status" value="1"/>
</dbReference>
<dbReference type="PANTHER" id="PTHR11728:SF1">
    <property type="entry name" value="GLYCEROL-3-PHOSPHATE DEHYDROGENASE [NAD(+)] 2, CHLOROPLASTIC"/>
    <property type="match status" value="1"/>
</dbReference>
<feature type="binding site" evidence="14">
    <location>
        <position position="105"/>
    </location>
    <ligand>
        <name>NADPH</name>
        <dbReference type="ChEBI" id="CHEBI:57783"/>
    </ligand>
</feature>
<evidence type="ECO:0000256" key="9">
    <source>
        <dbReference type="ARBA" id="ARBA00023264"/>
    </source>
</evidence>
<feature type="binding site" evidence="17">
    <location>
        <begin position="8"/>
        <end position="13"/>
    </location>
    <ligand>
        <name>NAD(+)</name>
        <dbReference type="ChEBI" id="CHEBI:57540"/>
    </ligand>
</feature>
<evidence type="ECO:0000256" key="15">
    <source>
        <dbReference type="PIRSR" id="PIRSR000114-1"/>
    </source>
</evidence>
<evidence type="ECO:0000256" key="2">
    <source>
        <dbReference type="ARBA" id="ARBA00022516"/>
    </source>
</evidence>
<accession>A0A967F107</accession>
<dbReference type="Pfam" id="PF01210">
    <property type="entry name" value="NAD_Gly3P_dh_N"/>
    <property type="match status" value="1"/>
</dbReference>
<keyword evidence="4 14" id="KW-0521">NADP</keyword>
<evidence type="ECO:0000256" key="12">
    <source>
        <dbReference type="ARBA" id="ARBA00069372"/>
    </source>
</evidence>
<feature type="binding site" evidence="14">
    <location>
        <position position="135"/>
    </location>
    <ligand>
        <name>sn-glycerol 3-phosphate</name>
        <dbReference type="ChEBI" id="CHEBI:57597"/>
    </ligand>
</feature>
<evidence type="ECO:0000259" key="19">
    <source>
        <dbReference type="Pfam" id="PF01210"/>
    </source>
</evidence>
<feature type="binding site" evidence="14">
    <location>
        <position position="12"/>
    </location>
    <ligand>
        <name>NADPH</name>
        <dbReference type="ChEBI" id="CHEBI:57783"/>
    </ligand>
</feature>
<sequence length="332" mass="33922">MEHVAIAGAGSWGTALAVACRRAGRRVTLWGRDAGQMAALAGKRENPRYLPGIALDPEILISADPDALTEADACLLVVPAQVLRATLGQLAPRLKPSLPLVLCAKGIEQQSGLLMTEVAAACLPDNPLAVLSGPTFAAEVARGLPTAVTLASTDANLARTLAQAIGGRSFRPYVSDDPLGAEIGGAVKNVLAIACGIVAGRRLGDNAGAALITRGLAEMTRLCLARGGKAETMMGLAGLGDLTLSCTARQSRNFSLGLALGEGQDLDAALKASRGVVEGRFSAAAVLAMAEGLGIELPICQAVDQVVNQGTDLAATIDRLLARPFKAEGFSA</sequence>
<keyword evidence="3 14" id="KW-0547">Nucleotide-binding</keyword>
<comment type="function">
    <text evidence="14">Catalyzes the reduction of the glycolytic intermediate dihydroxyacetone phosphate (DHAP) to sn-glycerol 3-phosphate (G3P), the key precursor for phospholipid synthesis.</text>
</comment>
<comment type="caution">
    <text evidence="21">The sequence shown here is derived from an EMBL/GenBank/DDBJ whole genome shotgun (WGS) entry which is preliminary data.</text>
</comment>
<dbReference type="FunFam" id="1.10.1040.10:FF:000001">
    <property type="entry name" value="Glycerol-3-phosphate dehydrogenase [NAD(P)+]"/>
    <property type="match status" value="1"/>
</dbReference>
<feature type="binding site" evidence="14">
    <location>
        <position position="133"/>
    </location>
    <ligand>
        <name>sn-glycerol 3-phosphate</name>
        <dbReference type="ChEBI" id="CHEBI:57597"/>
    </ligand>
</feature>
<reference evidence="21" key="1">
    <citation type="submission" date="2020-03" db="EMBL/GenBank/DDBJ databases">
        <title>Genome of Pelagibius litoralis DSM 21314T.</title>
        <authorList>
            <person name="Wang G."/>
        </authorList>
    </citation>
    <scope>NUCLEOTIDE SEQUENCE</scope>
    <source>
        <strain evidence="21">DSM 21314</strain>
    </source>
</reference>
<dbReference type="RefSeq" id="WP_167228271.1">
    <property type="nucleotide sequence ID" value="NZ_JAAQPH010000018.1"/>
</dbReference>
<evidence type="ECO:0000256" key="14">
    <source>
        <dbReference type="HAMAP-Rule" id="MF_00394"/>
    </source>
</evidence>
<feature type="binding site" evidence="17">
    <location>
        <position position="252"/>
    </location>
    <ligand>
        <name>NAD(+)</name>
        <dbReference type="ChEBI" id="CHEBI:57540"/>
    </ligand>
</feature>
<feature type="binding site" evidence="14">
    <location>
        <position position="278"/>
    </location>
    <ligand>
        <name>NADPH</name>
        <dbReference type="ChEBI" id="CHEBI:57783"/>
    </ligand>
</feature>
<evidence type="ECO:0000256" key="10">
    <source>
        <dbReference type="ARBA" id="ARBA00052716"/>
    </source>
</evidence>
<evidence type="ECO:0000256" key="3">
    <source>
        <dbReference type="ARBA" id="ARBA00022741"/>
    </source>
</evidence>
<dbReference type="Proteomes" id="UP000761264">
    <property type="component" value="Unassembled WGS sequence"/>
</dbReference>
<feature type="binding site" evidence="14">
    <location>
        <position position="49"/>
    </location>
    <ligand>
        <name>NADPH</name>
        <dbReference type="ChEBI" id="CHEBI:57783"/>
    </ligand>
</feature>
<evidence type="ECO:0000256" key="6">
    <source>
        <dbReference type="ARBA" id="ARBA00023027"/>
    </source>
</evidence>
<dbReference type="InterPro" id="IPR008927">
    <property type="entry name" value="6-PGluconate_DH-like_C_sf"/>
</dbReference>
<comment type="catalytic activity">
    <reaction evidence="10">
        <text>sn-glycerol 3-phosphate + NADP(+) = dihydroxyacetone phosphate + NADPH + H(+)</text>
        <dbReference type="Rhea" id="RHEA:11096"/>
        <dbReference type="ChEBI" id="CHEBI:15378"/>
        <dbReference type="ChEBI" id="CHEBI:57597"/>
        <dbReference type="ChEBI" id="CHEBI:57642"/>
        <dbReference type="ChEBI" id="CHEBI:57783"/>
        <dbReference type="ChEBI" id="CHEBI:58349"/>
        <dbReference type="EC" id="1.1.1.94"/>
    </reaction>
    <physiologicalReaction direction="right-to-left" evidence="10">
        <dbReference type="Rhea" id="RHEA:11098"/>
    </physiologicalReaction>
</comment>
<comment type="similarity">
    <text evidence="1 14 18">Belongs to the NAD-dependent glycerol-3-phosphate dehydrogenase family.</text>
</comment>
<feature type="binding site" evidence="14">
    <location>
        <position position="252"/>
    </location>
    <ligand>
        <name>NADPH</name>
        <dbReference type="ChEBI" id="CHEBI:57783"/>
    </ligand>
</feature>
<evidence type="ECO:0000259" key="20">
    <source>
        <dbReference type="Pfam" id="PF07479"/>
    </source>
</evidence>
<feature type="binding site" evidence="14">
    <location>
        <position position="137"/>
    </location>
    <ligand>
        <name>NADPH</name>
        <dbReference type="ChEBI" id="CHEBI:57783"/>
    </ligand>
</feature>
<evidence type="ECO:0000256" key="5">
    <source>
        <dbReference type="ARBA" id="ARBA00023002"/>
    </source>
</evidence>
<dbReference type="NCBIfam" id="NF000940">
    <property type="entry name" value="PRK00094.1-2"/>
    <property type="match status" value="1"/>
</dbReference>
<dbReference type="InterPro" id="IPR011128">
    <property type="entry name" value="G3P_DH_NAD-dep_N"/>
</dbReference>
<dbReference type="InterPro" id="IPR036291">
    <property type="entry name" value="NAD(P)-bd_dom_sf"/>
</dbReference>
<proteinExistence type="inferred from homology"/>
<dbReference type="EC" id="1.1.1.94" evidence="11 14"/>
<dbReference type="SUPFAM" id="SSF51735">
    <property type="entry name" value="NAD(P)-binding Rossmann-fold domains"/>
    <property type="match status" value="1"/>
</dbReference>
<feature type="binding site" evidence="14">
    <location>
        <position position="32"/>
    </location>
    <ligand>
        <name>NADPH</name>
        <dbReference type="ChEBI" id="CHEBI:57783"/>
    </ligand>
</feature>
<dbReference type="HAMAP" id="MF_00394">
    <property type="entry name" value="NAD_Glyc3P_dehydrog"/>
    <property type="match status" value="1"/>
</dbReference>
<feature type="binding site" evidence="14">
    <location>
        <position position="188"/>
    </location>
    <ligand>
        <name>sn-glycerol 3-phosphate</name>
        <dbReference type="ChEBI" id="CHEBI:57597"/>
    </ligand>
</feature>
<comment type="pathway">
    <text evidence="14">Membrane lipid metabolism; glycerophospholipid metabolism.</text>
</comment>
<dbReference type="GO" id="GO:0008654">
    <property type="term" value="P:phospholipid biosynthetic process"/>
    <property type="evidence" value="ECO:0007669"/>
    <property type="project" value="UniProtKB-KW"/>
</dbReference>
<keyword evidence="6 14" id="KW-0520">NAD</keyword>
<name>A0A967F107_9PROT</name>
<dbReference type="GO" id="GO:0005975">
    <property type="term" value="P:carbohydrate metabolic process"/>
    <property type="evidence" value="ECO:0007669"/>
    <property type="project" value="InterPro"/>
</dbReference>
<evidence type="ECO:0000313" key="21">
    <source>
        <dbReference type="EMBL" id="NIA71044.1"/>
    </source>
</evidence>
<dbReference type="AlphaFoldDB" id="A0A967F107"/>
<keyword evidence="7 14" id="KW-0443">Lipid metabolism</keyword>
<evidence type="ECO:0000256" key="7">
    <source>
        <dbReference type="ARBA" id="ARBA00023098"/>
    </source>
</evidence>
<feature type="binding site" evidence="17">
    <location>
        <position position="137"/>
    </location>
    <ligand>
        <name>NAD(+)</name>
        <dbReference type="ChEBI" id="CHEBI:57540"/>
    </ligand>
</feature>
<keyword evidence="22" id="KW-1185">Reference proteome</keyword>
<dbReference type="InterPro" id="IPR006109">
    <property type="entry name" value="G3P_DH_NAD-dep_C"/>
</dbReference>
<dbReference type="InterPro" id="IPR006168">
    <property type="entry name" value="G3P_DH_NAD-dep"/>
</dbReference>
<feature type="binding site" evidence="14">
    <location>
        <position position="251"/>
    </location>
    <ligand>
        <name>sn-glycerol 3-phosphate</name>
        <dbReference type="ChEBI" id="CHEBI:57597"/>
    </ligand>
</feature>
<evidence type="ECO:0000256" key="16">
    <source>
        <dbReference type="PIRSR" id="PIRSR000114-2"/>
    </source>
</evidence>
<dbReference type="Gene3D" id="1.10.1040.10">
    <property type="entry name" value="N-(1-d-carboxylethyl)-l-norvaline Dehydrogenase, domain 2"/>
    <property type="match status" value="1"/>
</dbReference>
<evidence type="ECO:0000313" key="22">
    <source>
        <dbReference type="Proteomes" id="UP000761264"/>
    </source>
</evidence>
<evidence type="ECO:0000256" key="11">
    <source>
        <dbReference type="ARBA" id="ARBA00066687"/>
    </source>
</evidence>
<evidence type="ECO:0000256" key="13">
    <source>
        <dbReference type="ARBA" id="ARBA00080511"/>
    </source>
</evidence>
<feature type="binding site" evidence="16">
    <location>
        <begin position="252"/>
        <end position="253"/>
    </location>
    <ligand>
        <name>substrate</name>
    </ligand>
</feature>
<dbReference type="GO" id="GO:0051287">
    <property type="term" value="F:NAD binding"/>
    <property type="evidence" value="ECO:0007669"/>
    <property type="project" value="InterPro"/>
</dbReference>
<dbReference type="InterPro" id="IPR013328">
    <property type="entry name" value="6PGD_dom2"/>
</dbReference>
<evidence type="ECO:0000256" key="17">
    <source>
        <dbReference type="PIRSR" id="PIRSR000114-3"/>
    </source>
</evidence>
<feature type="binding site" evidence="14">
    <location>
        <position position="276"/>
    </location>
    <ligand>
        <name>NADPH</name>
        <dbReference type="ChEBI" id="CHEBI:57783"/>
    </ligand>
</feature>
<keyword evidence="14" id="KW-0963">Cytoplasm</keyword>
<dbReference type="Pfam" id="PF07479">
    <property type="entry name" value="NAD_Gly3P_dh_C"/>
    <property type="match status" value="1"/>
</dbReference>
<feature type="binding site" evidence="14">
    <location>
        <position position="11"/>
    </location>
    <ligand>
        <name>NADPH</name>
        <dbReference type="ChEBI" id="CHEBI:57783"/>
    </ligand>
</feature>
<dbReference type="NCBIfam" id="NF000942">
    <property type="entry name" value="PRK00094.1-4"/>
    <property type="match status" value="1"/>
</dbReference>
<dbReference type="GO" id="GO:0046167">
    <property type="term" value="P:glycerol-3-phosphate biosynthetic process"/>
    <property type="evidence" value="ECO:0007669"/>
    <property type="project" value="UniProtKB-UniRule"/>
</dbReference>